<evidence type="ECO:0000313" key="3">
    <source>
        <dbReference type="EMBL" id="PKF35554.1"/>
    </source>
</evidence>
<feature type="domain" description="Defence against restriction A N-terminal" evidence="2">
    <location>
        <begin position="7"/>
        <end position="104"/>
    </location>
</feature>
<evidence type="ECO:0000259" key="2">
    <source>
        <dbReference type="Pfam" id="PF18788"/>
    </source>
</evidence>
<dbReference type="EMBL" id="PISJ01000005">
    <property type="protein sequence ID" value="PKF35554.1"/>
    <property type="molecule type" value="Genomic_DNA"/>
</dbReference>
<gene>
    <name evidence="3" type="ORF">CW311_04495</name>
</gene>
<sequence length="159" mass="17655">MSKNIIFKFDEISNKDKATKAVSSYFKKAGAEIVQVDVSPSVKRTSGISFRELSLTFADSQIVVFRIKQSGDIYQALLNGKVKPMVNQDDHSAAITELVKAMELGRSAFQKKLAKAKVRLPSSIKTTVPNKEKLLIEKRDSLKEAIQEAEQQLAELRAA</sequence>
<dbReference type="Proteomes" id="UP000233553">
    <property type="component" value="Unassembled WGS sequence"/>
</dbReference>
<evidence type="ECO:0000256" key="1">
    <source>
        <dbReference type="SAM" id="Coils"/>
    </source>
</evidence>
<organism evidence="3 4">
    <name type="scientific">Acinetobacter proteolyticus</name>
    <dbReference type="NCBI Taxonomy" id="1776741"/>
    <lineage>
        <taxon>Bacteria</taxon>
        <taxon>Pseudomonadati</taxon>
        <taxon>Pseudomonadota</taxon>
        <taxon>Gammaproteobacteria</taxon>
        <taxon>Moraxellales</taxon>
        <taxon>Moraxellaceae</taxon>
        <taxon>Acinetobacter</taxon>
    </lineage>
</organism>
<accession>A0A2N0WIE6</accession>
<dbReference type="RefSeq" id="WP_101235775.1">
    <property type="nucleotide sequence ID" value="NZ_PISJ01000005.1"/>
</dbReference>
<protein>
    <recommendedName>
        <fullName evidence="2">Defence against restriction A N-terminal domain-containing protein</fullName>
    </recommendedName>
</protein>
<evidence type="ECO:0000313" key="4">
    <source>
        <dbReference type="Proteomes" id="UP000233553"/>
    </source>
</evidence>
<dbReference type="Pfam" id="PF18788">
    <property type="entry name" value="DarA_N"/>
    <property type="match status" value="1"/>
</dbReference>
<dbReference type="AlphaFoldDB" id="A0A2N0WIE6"/>
<keyword evidence="1" id="KW-0175">Coiled coil</keyword>
<proteinExistence type="predicted"/>
<dbReference type="InterPro" id="IPR041140">
    <property type="entry name" value="DarA_N"/>
</dbReference>
<feature type="coiled-coil region" evidence="1">
    <location>
        <begin position="132"/>
        <end position="159"/>
    </location>
</feature>
<name>A0A2N0WIE6_9GAMM</name>
<comment type="caution">
    <text evidence="3">The sequence shown here is derived from an EMBL/GenBank/DDBJ whole genome shotgun (WGS) entry which is preliminary data.</text>
</comment>
<reference evidence="3 4" key="1">
    <citation type="submission" date="2017-12" db="EMBL/GenBank/DDBJ databases">
        <title>Draft Genome sequences of multiple microbial strains isolated from spacecraft associated surfaces.</title>
        <authorList>
            <person name="Seuylemezian A."/>
            <person name="Vaishampayan P."/>
            <person name="Venkateswaran K."/>
        </authorList>
    </citation>
    <scope>NUCLEOTIDE SEQUENCE [LARGE SCALE GENOMIC DNA]</scope>
    <source>
        <strain evidence="3 4">2P01AA</strain>
    </source>
</reference>